<evidence type="ECO:0000313" key="3">
    <source>
        <dbReference type="Proteomes" id="UP000006744"/>
    </source>
</evidence>
<dbReference type="Proteomes" id="UP000006744">
    <property type="component" value="Plasmid pG9842_140"/>
</dbReference>
<keyword evidence="1" id="KW-0175">Coiled coil</keyword>
<protein>
    <submittedName>
        <fullName evidence="2">Virion structural protein</fullName>
    </submittedName>
</protein>
<dbReference type="EMBL" id="CP001188">
    <property type="protein sequence ID" value="ACK98750.1"/>
    <property type="molecule type" value="Genomic_DNA"/>
</dbReference>
<gene>
    <name evidence="2" type="ordered locus">BCG9842_A0101</name>
</gene>
<name>B7IZH4_BACC2</name>
<sequence>MESINLLIKNLIPYIRNPKVMSTSPNGAYDLIQWMGNTGTQFKDPILFVRIAVSEINQRLDSESALMVLRNFISLAMKILKGNEQDVVIRLIESTIQDIRRYQVRIKELDENSQRKKKETLTVPYKKGPDAYHKNFNSYTGSDMVCSINVPGKGPVIFGELSSLSYSVYREKYPVRALGRVSMKGFTRGMRTVTGVLGFTVFDESIVYRCMREIKEAGYRMLMDEMPLFDITTSMANEFSAQSSLSIYGVSTYTEGMVLSVDDIFTQNVYEFYALDIDPIQRTNLSGSVKLQSL</sequence>
<dbReference type="HOGENOM" id="CLU_945430_0_0_9"/>
<accession>B7IZH4</accession>
<dbReference type="RefSeq" id="WP_000443935.1">
    <property type="nucleotide sequence ID" value="NC_011774.1"/>
</dbReference>
<reference evidence="2 3" key="1">
    <citation type="submission" date="2008-10" db="EMBL/GenBank/DDBJ databases">
        <title>Genome sequence of Bacillus cereus G9842.</title>
        <authorList>
            <person name="Dodson R.J."/>
            <person name="Durkin A.S."/>
            <person name="Rosovitz M.J."/>
            <person name="Rasko D.A."/>
            <person name="Hoffmaster A."/>
            <person name="Ravel J."/>
            <person name="Sutton G."/>
        </authorList>
    </citation>
    <scope>NUCLEOTIDE SEQUENCE [LARGE SCALE GENOMIC DNA]</scope>
    <source>
        <strain evidence="2 3">G9842</strain>
        <plasmid evidence="2 3">pG9842_140</plasmid>
    </source>
</reference>
<keyword evidence="2" id="KW-0614">Plasmid</keyword>
<feature type="coiled-coil region" evidence="1">
    <location>
        <begin position="92"/>
        <end position="119"/>
    </location>
</feature>
<evidence type="ECO:0000256" key="1">
    <source>
        <dbReference type="SAM" id="Coils"/>
    </source>
</evidence>
<geneLocation type="plasmid" evidence="2 3">
    <name>pG9842_140</name>
</geneLocation>
<proteinExistence type="predicted"/>
<organism evidence="2 3">
    <name type="scientific">Bacillus cereus (strain G9842)</name>
    <dbReference type="NCBI Taxonomy" id="405531"/>
    <lineage>
        <taxon>Bacteria</taxon>
        <taxon>Bacillati</taxon>
        <taxon>Bacillota</taxon>
        <taxon>Bacilli</taxon>
        <taxon>Bacillales</taxon>
        <taxon>Bacillaceae</taxon>
        <taxon>Bacillus</taxon>
        <taxon>Bacillus cereus group</taxon>
    </lineage>
</organism>
<dbReference type="KEGG" id="bcg:BCG9842_A0101"/>
<dbReference type="AlphaFoldDB" id="B7IZH4"/>
<evidence type="ECO:0000313" key="2">
    <source>
        <dbReference type="EMBL" id="ACK98750.1"/>
    </source>
</evidence>